<evidence type="ECO:0000256" key="1">
    <source>
        <dbReference type="SAM" id="MobiDB-lite"/>
    </source>
</evidence>
<accession>Q1Q042</accession>
<name>Q1Q042_KUEST</name>
<sequence length="279" mass="31255">MKRDVQVGVILGVIILAIIGVFLSTRTNVKEPIIPIPEIDGDVSRDLLSLNELPKHPEGLSPQGEDLAKKEDEIRGGVEPKRENIGQEPAVEEQDYVIEGELRNAGNAENKVAAGSQKQAIKSREHEYQGKSILPAESESSQNPNVVIYKVQERDTLHKIARKYYGDDNKWLLIFNANQDRIYDRNNLRVGTELIIPNKNEIPAQVSDERSTRLVAHEVTEQTTAAKKHVVQAGDSLYKIALKHYKDGSKWKKILEANKHNIKNANVLKAGQELIIPDI</sequence>
<keyword evidence="2" id="KW-0472">Membrane</keyword>
<reference evidence="4" key="2">
    <citation type="submission" date="2006-01" db="EMBL/GenBank/DDBJ databases">
        <authorList>
            <person name="Genoscope"/>
        </authorList>
    </citation>
    <scope>NUCLEOTIDE SEQUENCE</scope>
</reference>
<dbReference type="CDD" id="cd00118">
    <property type="entry name" value="LysM"/>
    <property type="match status" value="2"/>
</dbReference>
<organism evidence="4">
    <name type="scientific">Kuenenia stuttgartiensis</name>
    <dbReference type="NCBI Taxonomy" id="174633"/>
    <lineage>
        <taxon>Bacteria</taxon>
        <taxon>Pseudomonadati</taxon>
        <taxon>Planctomycetota</taxon>
        <taxon>Candidatus Brocadiia</taxon>
        <taxon>Candidatus Brocadiales</taxon>
        <taxon>Candidatus Brocadiaceae</taxon>
        <taxon>Candidatus Kuenenia</taxon>
    </lineage>
</organism>
<reference evidence="7" key="4">
    <citation type="submission" date="2017-10" db="EMBL/GenBank/DDBJ databases">
        <authorList>
            <person name="Frank J."/>
        </authorList>
    </citation>
    <scope>NUCLEOTIDE SEQUENCE [LARGE SCALE GENOMIC DNA]</scope>
</reference>
<dbReference type="EMBL" id="CP049055">
    <property type="protein sequence ID" value="QII09915.1"/>
    <property type="molecule type" value="Genomic_DNA"/>
</dbReference>
<dbReference type="Proteomes" id="UP000501926">
    <property type="component" value="Chromosome"/>
</dbReference>
<feature type="transmembrane region" description="Helical" evidence="2">
    <location>
        <begin position="7"/>
        <end position="25"/>
    </location>
</feature>
<feature type="domain" description="LysM" evidence="3">
    <location>
        <begin position="227"/>
        <end position="276"/>
    </location>
</feature>
<evidence type="ECO:0000313" key="4">
    <source>
        <dbReference type="EMBL" id="CAJ72706.1"/>
    </source>
</evidence>
<dbReference type="AlphaFoldDB" id="Q1Q042"/>
<feature type="region of interest" description="Disordered" evidence="1">
    <location>
        <begin position="108"/>
        <end position="139"/>
    </location>
</feature>
<evidence type="ECO:0000313" key="5">
    <source>
        <dbReference type="EMBL" id="QII09915.1"/>
    </source>
</evidence>
<evidence type="ECO:0000313" key="8">
    <source>
        <dbReference type="Proteomes" id="UP000501926"/>
    </source>
</evidence>
<evidence type="ECO:0000259" key="3">
    <source>
        <dbReference type="PROSITE" id="PS51782"/>
    </source>
</evidence>
<evidence type="ECO:0000313" key="7">
    <source>
        <dbReference type="Proteomes" id="UP000221734"/>
    </source>
</evidence>
<keyword evidence="7" id="KW-1185">Reference proteome</keyword>
<dbReference type="Pfam" id="PF01476">
    <property type="entry name" value="LysM"/>
    <property type="match status" value="2"/>
</dbReference>
<dbReference type="KEGG" id="kst:KSMBR1_1713"/>
<dbReference type="PANTHER" id="PTHR34700">
    <property type="entry name" value="POTASSIUM BINDING PROTEIN KBP"/>
    <property type="match status" value="1"/>
</dbReference>
<dbReference type="InterPro" id="IPR018392">
    <property type="entry name" value="LysM"/>
</dbReference>
<dbReference type="Proteomes" id="UP000221734">
    <property type="component" value="Chromosome Kuenenia_stuttgartiensis_MBR1"/>
</dbReference>
<keyword evidence="2" id="KW-0812">Transmembrane</keyword>
<dbReference type="EMBL" id="CT573072">
    <property type="protein sequence ID" value="CAJ72706.1"/>
    <property type="molecule type" value="Genomic_DNA"/>
</dbReference>
<reference evidence="5 8" key="5">
    <citation type="submission" date="2020-02" db="EMBL/GenBank/DDBJ databases">
        <title>Newly sequenced genome of strain CSTR1 showed variability in Candidatus Kuenenia stuttgartiensis genomes.</title>
        <authorList>
            <person name="Ding C."/>
            <person name="Adrian L."/>
        </authorList>
    </citation>
    <scope>NUCLEOTIDE SEQUENCE [LARGE SCALE GENOMIC DNA]</scope>
    <source>
        <strain evidence="5 8">CSTR1</strain>
    </source>
</reference>
<dbReference type="SMART" id="SM00257">
    <property type="entry name" value="LysM"/>
    <property type="match status" value="2"/>
</dbReference>
<dbReference type="InterPro" id="IPR036779">
    <property type="entry name" value="LysM_dom_sf"/>
</dbReference>
<feature type="domain" description="LysM" evidence="3">
    <location>
        <begin position="147"/>
        <end position="196"/>
    </location>
</feature>
<dbReference type="PROSITE" id="PS51782">
    <property type="entry name" value="LYSM"/>
    <property type="match status" value="2"/>
</dbReference>
<gene>
    <name evidence="5" type="ORF">KsCSTR_05360</name>
    <name evidence="6" type="ORF">KSMBR1_1713</name>
    <name evidence="4" type="ORF">kustd1961</name>
</gene>
<keyword evidence="2" id="KW-1133">Transmembrane helix</keyword>
<dbReference type="OrthoDB" id="278904at2"/>
<dbReference type="InterPro" id="IPR052196">
    <property type="entry name" value="Bact_Kbp"/>
</dbReference>
<proteinExistence type="predicted"/>
<dbReference type="RefSeq" id="WP_099324937.1">
    <property type="nucleotide sequence ID" value="NZ_CP049055.1"/>
</dbReference>
<dbReference type="EMBL" id="LT934425">
    <property type="protein sequence ID" value="SOH04212.1"/>
    <property type="molecule type" value="Genomic_DNA"/>
</dbReference>
<reference evidence="4" key="1">
    <citation type="journal article" date="2006" name="Nature">
        <title>Deciphering the evolution and metabolism of an anammox bacterium from a community genome.</title>
        <authorList>
            <person name="Strous M."/>
            <person name="Pelletier E."/>
            <person name="Mangenot S."/>
            <person name="Rattei T."/>
            <person name="Lehner A."/>
            <person name="Taylor M.W."/>
            <person name="Horn M."/>
            <person name="Daims H."/>
            <person name="Bartol-Mavel D."/>
            <person name="Wincker P."/>
            <person name="Barbe V."/>
            <person name="Fonknechten N."/>
            <person name="Vallenet D."/>
            <person name="Segurens B."/>
            <person name="Schenowitz-Truong C."/>
            <person name="Medigue C."/>
            <person name="Collingro A."/>
            <person name="Snel B."/>
            <person name="Dutilh B.E."/>
            <person name="OpDenCamp H.J.M."/>
            <person name="vanDerDrift C."/>
            <person name="Cirpus I."/>
            <person name="vanDePas-Schoonen K.T."/>
            <person name="Harhangi H.R."/>
            <person name="vanNiftrik L."/>
            <person name="Schmid M."/>
            <person name="Keltjens J."/>
            <person name="vanDeVossenberg J."/>
            <person name="Kartal B."/>
            <person name="Meier H."/>
            <person name="Frishman D."/>
            <person name="Huynen M.A."/>
            <person name="Mewes H."/>
            <person name="Weissenbach J."/>
            <person name="Jetten M.S.M."/>
            <person name="Wagner M."/>
            <person name="LePaslier D."/>
        </authorList>
    </citation>
    <scope>NUCLEOTIDE SEQUENCE</scope>
</reference>
<dbReference type="SUPFAM" id="SSF54106">
    <property type="entry name" value="LysM domain"/>
    <property type="match status" value="2"/>
</dbReference>
<evidence type="ECO:0000313" key="6">
    <source>
        <dbReference type="EMBL" id="SOH04212.1"/>
    </source>
</evidence>
<dbReference type="Gene3D" id="3.10.350.10">
    <property type="entry name" value="LysM domain"/>
    <property type="match status" value="2"/>
</dbReference>
<reference evidence="6" key="3">
    <citation type="submission" date="2017-10" db="EMBL/GenBank/DDBJ databases">
        <authorList>
            <person name="Banno H."/>
            <person name="Chua N.-H."/>
        </authorList>
    </citation>
    <scope>NUCLEOTIDE SEQUENCE [LARGE SCALE GENOMIC DNA]</scope>
    <source>
        <strain evidence="6">Kuenenia_mbr1_ru-nijmegen</strain>
    </source>
</reference>
<evidence type="ECO:0000256" key="2">
    <source>
        <dbReference type="SAM" id="Phobius"/>
    </source>
</evidence>
<protein>
    <submittedName>
        <fullName evidence="5">LysM domain/BON superfamily protein</fullName>
    </submittedName>
</protein>
<dbReference type="PANTHER" id="PTHR34700:SF4">
    <property type="entry name" value="PHAGE-LIKE ELEMENT PBSX PROTEIN XKDP"/>
    <property type="match status" value="1"/>
</dbReference>